<dbReference type="Gene3D" id="3.90.1750.20">
    <property type="entry name" value="Putative Large Serine Recombinase, Chain B, Domain 2"/>
    <property type="match status" value="1"/>
</dbReference>
<name>A0A4Q2A5S8_9BURK</name>
<organism evidence="3 4">
    <name type="scientific">Burkholderia stabilis</name>
    <dbReference type="NCBI Taxonomy" id="95485"/>
    <lineage>
        <taxon>Bacteria</taxon>
        <taxon>Pseudomonadati</taxon>
        <taxon>Pseudomonadota</taxon>
        <taxon>Betaproteobacteria</taxon>
        <taxon>Burkholderiales</taxon>
        <taxon>Burkholderiaceae</taxon>
        <taxon>Burkholderia</taxon>
        <taxon>Burkholderia cepacia complex</taxon>
    </lineage>
</organism>
<dbReference type="Proteomes" id="UP000289650">
    <property type="component" value="Unassembled WGS sequence"/>
</dbReference>
<dbReference type="GO" id="GO:0003677">
    <property type="term" value="F:DNA binding"/>
    <property type="evidence" value="ECO:0007669"/>
    <property type="project" value="InterPro"/>
</dbReference>
<dbReference type="EMBL" id="QWEX01000004">
    <property type="protein sequence ID" value="RXV64539.1"/>
    <property type="molecule type" value="Genomic_DNA"/>
</dbReference>
<comment type="caution">
    <text evidence="3">The sequence shown here is derived from an EMBL/GenBank/DDBJ whole genome shotgun (WGS) entry which is preliminary data.</text>
</comment>
<proteinExistence type="predicted"/>
<evidence type="ECO:0000313" key="3">
    <source>
        <dbReference type="EMBL" id="RXV64539.1"/>
    </source>
</evidence>
<dbReference type="InterPro" id="IPR011109">
    <property type="entry name" value="DNA_bind_recombinase_dom"/>
</dbReference>
<evidence type="ECO:0000259" key="2">
    <source>
        <dbReference type="Pfam" id="PF07508"/>
    </source>
</evidence>
<evidence type="ECO:0000313" key="4">
    <source>
        <dbReference type="Proteomes" id="UP000289650"/>
    </source>
</evidence>
<dbReference type="Pfam" id="PF07508">
    <property type="entry name" value="Recombinase"/>
    <property type="match status" value="1"/>
</dbReference>
<accession>A0A4Q2A5S8</accession>
<dbReference type="AlphaFoldDB" id="A0A4Q2A5S8"/>
<protein>
    <recommendedName>
        <fullName evidence="2">Recombinase domain-containing protein</fullName>
    </recommendedName>
</protein>
<feature type="compositionally biased region" description="Basic and acidic residues" evidence="1">
    <location>
        <begin position="15"/>
        <end position="24"/>
    </location>
</feature>
<feature type="domain" description="Recombinase" evidence="2">
    <location>
        <begin position="146"/>
        <end position="233"/>
    </location>
</feature>
<dbReference type="GO" id="GO:0000150">
    <property type="term" value="F:DNA strand exchange activity"/>
    <property type="evidence" value="ECO:0007669"/>
    <property type="project" value="InterPro"/>
</dbReference>
<sequence length="267" mass="30277">MLLAPSITRIYDSRHLSAKGRGDRPPTLANGRRYPPCRAHRMRRSHHVLPVPGSGHPAQKFSDAPIDNRHRRLRVTPVDKPAQIDARYRSRSDARQRADDHWIVAALKGQIGKRLLLDRGIVRNGKDPHWVQQREDGAFELYPGRVQAIKKMIDLFLAGHGAMEIERILSERELYVSNAGNYSTHMYRIVRNRALFGEKSLTVDGEEFRLTGYYPAFLTDEEFATLRDSMRERGRWKGKGEIPGILSRTCEIQAAASSCAQGDLVAS</sequence>
<reference evidence="3 4" key="1">
    <citation type="submission" date="2018-08" db="EMBL/GenBank/DDBJ databases">
        <title>Mountain-cultivated ginseng endophyte, Burkholderia stabilis and its activity against ginseng root rot disease.</title>
        <authorList>
            <person name="Tapan Kumar M."/>
            <person name="Bae H."/>
            <person name="Shanmugam G."/>
            <person name="Jeon J."/>
        </authorList>
    </citation>
    <scope>NUCLEOTIDE SEQUENCE [LARGE SCALE GENOMIC DNA]</scope>
    <source>
        <strain evidence="3 4">EB159</strain>
    </source>
</reference>
<dbReference type="InterPro" id="IPR038109">
    <property type="entry name" value="DNA_bind_recomb_sf"/>
</dbReference>
<feature type="region of interest" description="Disordered" evidence="1">
    <location>
        <begin position="15"/>
        <end position="35"/>
    </location>
</feature>
<gene>
    <name evidence="3" type="ORF">D1006_40175</name>
</gene>
<dbReference type="OrthoDB" id="9791494at2"/>
<evidence type="ECO:0000256" key="1">
    <source>
        <dbReference type="SAM" id="MobiDB-lite"/>
    </source>
</evidence>